<dbReference type="InParanoid" id="A0A1Y2BC50"/>
<organism evidence="2 3">
    <name type="scientific">Naematelia encephala</name>
    <dbReference type="NCBI Taxonomy" id="71784"/>
    <lineage>
        <taxon>Eukaryota</taxon>
        <taxon>Fungi</taxon>
        <taxon>Dikarya</taxon>
        <taxon>Basidiomycota</taxon>
        <taxon>Agaricomycotina</taxon>
        <taxon>Tremellomycetes</taxon>
        <taxon>Tremellales</taxon>
        <taxon>Naemateliaceae</taxon>
        <taxon>Naematelia</taxon>
    </lineage>
</organism>
<protein>
    <submittedName>
        <fullName evidence="2">Uncharacterized protein</fullName>
    </submittedName>
</protein>
<proteinExistence type="predicted"/>
<dbReference type="Proteomes" id="UP000193986">
    <property type="component" value="Unassembled WGS sequence"/>
</dbReference>
<dbReference type="EMBL" id="MCFC01000014">
    <property type="protein sequence ID" value="ORY31665.1"/>
    <property type="molecule type" value="Genomic_DNA"/>
</dbReference>
<accession>A0A1Y2BC50</accession>
<sequence>MIRSNPTAIPLRSSDVKLLQAEIDKRRSASIAPEPIFNSNPAVNSNSNSNSKGNTGESITPVVVGEGYNAVVQERAERQGLSVAERIGL</sequence>
<name>A0A1Y2BC50_9TREE</name>
<evidence type="ECO:0000313" key="3">
    <source>
        <dbReference type="Proteomes" id="UP000193986"/>
    </source>
</evidence>
<evidence type="ECO:0000313" key="2">
    <source>
        <dbReference type="EMBL" id="ORY31665.1"/>
    </source>
</evidence>
<keyword evidence="3" id="KW-1185">Reference proteome</keyword>
<reference evidence="2 3" key="1">
    <citation type="submission" date="2016-07" db="EMBL/GenBank/DDBJ databases">
        <title>Pervasive Adenine N6-methylation of Active Genes in Fungi.</title>
        <authorList>
            <consortium name="DOE Joint Genome Institute"/>
            <person name="Mondo S.J."/>
            <person name="Dannebaum R.O."/>
            <person name="Kuo R.C."/>
            <person name="Labutti K."/>
            <person name="Haridas S."/>
            <person name="Kuo A."/>
            <person name="Salamov A."/>
            <person name="Ahrendt S.R."/>
            <person name="Lipzen A."/>
            <person name="Sullivan W."/>
            <person name="Andreopoulos W.B."/>
            <person name="Clum A."/>
            <person name="Lindquist E."/>
            <person name="Daum C."/>
            <person name="Ramamoorthy G.K."/>
            <person name="Gryganskyi A."/>
            <person name="Culley D."/>
            <person name="Magnuson J.K."/>
            <person name="James T.Y."/>
            <person name="O'Malley M.A."/>
            <person name="Stajich J.E."/>
            <person name="Spatafora J.W."/>
            <person name="Visel A."/>
            <person name="Grigoriev I.V."/>
        </authorList>
    </citation>
    <scope>NUCLEOTIDE SEQUENCE [LARGE SCALE GENOMIC DNA]</scope>
    <source>
        <strain evidence="2 3">68-887.2</strain>
    </source>
</reference>
<dbReference type="OrthoDB" id="2596093at2759"/>
<gene>
    <name evidence="2" type="ORF">BCR39DRAFT_526185</name>
</gene>
<evidence type="ECO:0000256" key="1">
    <source>
        <dbReference type="SAM" id="MobiDB-lite"/>
    </source>
</evidence>
<feature type="region of interest" description="Disordered" evidence="1">
    <location>
        <begin position="29"/>
        <end position="60"/>
    </location>
</feature>
<feature type="compositionally biased region" description="Low complexity" evidence="1">
    <location>
        <begin position="38"/>
        <end position="54"/>
    </location>
</feature>
<comment type="caution">
    <text evidence="2">The sequence shown here is derived from an EMBL/GenBank/DDBJ whole genome shotgun (WGS) entry which is preliminary data.</text>
</comment>
<dbReference type="AlphaFoldDB" id="A0A1Y2BC50"/>